<dbReference type="Proteomes" id="UP000234545">
    <property type="component" value="Unassembled WGS sequence"/>
</dbReference>
<evidence type="ECO:0000313" key="1">
    <source>
        <dbReference type="EMBL" id="PKY66619.1"/>
    </source>
</evidence>
<reference evidence="1 2" key="1">
    <citation type="submission" date="2017-12" db="EMBL/GenBank/DDBJ databases">
        <title>Phylogenetic diversity of female urinary microbiome.</title>
        <authorList>
            <person name="Thomas-White K."/>
            <person name="Wolfe A.J."/>
        </authorList>
    </citation>
    <scope>NUCLEOTIDE SEQUENCE [LARGE SCALE GENOMIC DNA]</scope>
    <source>
        <strain evidence="1 2">UMB0250</strain>
    </source>
</reference>
<comment type="caution">
    <text evidence="1">The sequence shown here is derived from an EMBL/GenBank/DDBJ whole genome shotgun (WGS) entry which is preliminary data.</text>
</comment>
<organism evidence="1 2">
    <name type="scientific">Schaalia turicensis</name>
    <dbReference type="NCBI Taxonomy" id="131111"/>
    <lineage>
        <taxon>Bacteria</taxon>
        <taxon>Bacillati</taxon>
        <taxon>Actinomycetota</taxon>
        <taxon>Actinomycetes</taxon>
        <taxon>Actinomycetales</taxon>
        <taxon>Actinomycetaceae</taxon>
        <taxon>Schaalia</taxon>
    </lineage>
</organism>
<gene>
    <name evidence="1" type="ORF">CYJ25_03575</name>
</gene>
<proteinExistence type="predicted"/>
<evidence type="ECO:0000313" key="2">
    <source>
        <dbReference type="Proteomes" id="UP000234545"/>
    </source>
</evidence>
<accession>A0A2I1I687</accession>
<protein>
    <submittedName>
        <fullName evidence="1">Uncharacterized protein</fullName>
    </submittedName>
</protein>
<dbReference type="RefSeq" id="WP_101627831.1">
    <property type="nucleotide sequence ID" value="NZ_JBQOSN010000003.1"/>
</dbReference>
<dbReference type="AlphaFoldDB" id="A0A2I1I687"/>
<dbReference type="EMBL" id="PKKJ01000002">
    <property type="protein sequence ID" value="PKY66619.1"/>
    <property type="molecule type" value="Genomic_DNA"/>
</dbReference>
<sequence length="61" mass="6765">MNTRILQRIHVYADTVQLLGKIRLPAGNLLHLGWEAALATQIYGSYVTATSANMKDMYAPC</sequence>
<name>A0A2I1I687_9ACTO</name>